<dbReference type="InterPro" id="IPR015421">
    <property type="entry name" value="PyrdxlP-dep_Trfase_major"/>
</dbReference>
<dbReference type="Pfam" id="PF01212">
    <property type="entry name" value="Beta_elim_lyase"/>
    <property type="match status" value="1"/>
</dbReference>
<evidence type="ECO:0000256" key="4">
    <source>
        <dbReference type="ARBA" id="ARBA00022898"/>
    </source>
</evidence>
<dbReference type="InterPro" id="IPR001597">
    <property type="entry name" value="ArAA_b-elim_lyase/Thr_aldolase"/>
</dbReference>
<dbReference type="STRING" id="93684.SAMN05421853_101224"/>
<evidence type="ECO:0000313" key="7">
    <source>
        <dbReference type="Proteomes" id="UP000243106"/>
    </source>
</evidence>
<dbReference type="RefSeq" id="WP_093008945.1">
    <property type="nucleotide sequence ID" value="NZ_FOXV01000001.1"/>
</dbReference>
<comment type="similarity">
    <text evidence="2">Belongs to the threonine aldolase family.</text>
</comment>
<reference evidence="7" key="1">
    <citation type="submission" date="2016-10" db="EMBL/GenBank/DDBJ databases">
        <authorList>
            <person name="Varghese N."/>
            <person name="Submissions S."/>
        </authorList>
    </citation>
    <scope>NUCLEOTIDE SEQUENCE [LARGE SCALE GENOMIC DNA]</scope>
    <source>
        <strain evidence="7">JCM 10271</strain>
    </source>
</reference>
<comment type="subunit">
    <text evidence="3">Homotetramer.</text>
</comment>
<gene>
    <name evidence="6" type="ORF">SAMN05421853_101224</name>
</gene>
<name>A0A1I5UXV7_9RHOB</name>
<dbReference type="EMBL" id="FOXV01000001">
    <property type="protein sequence ID" value="SFQ00063.1"/>
    <property type="molecule type" value="Genomic_DNA"/>
</dbReference>
<evidence type="ECO:0000259" key="5">
    <source>
        <dbReference type="Pfam" id="PF01212"/>
    </source>
</evidence>
<keyword evidence="4" id="KW-0663">Pyridoxal phosphate</keyword>
<dbReference type="AlphaFoldDB" id="A0A1I5UXV7"/>
<dbReference type="InterPro" id="IPR015424">
    <property type="entry name" value="PyrdxlP-dep_Trfase"/>
</dbReference>
<sequence length="344" mass="37396">MFFASDNSGPVPPQILDALARANQGPAKAYGNDPLSEEVVHRLRTLFEAPDAAVYLVATGTAANSLALASYVKPYDAIFCTPPSHIEEDECNAPEFYTGGAKLRLVGDSDLLDADDLRAAIDRSGRAVHNAQRGAVSITQATEKGHVYTLEDIAALSAVARDYGLPLHLDGARFANACAALDCTPAEMTWKAGVDVAVFGGTKNGLMGVEAVIFFDPEKAREFELRRKRGGHLFSKHRYLAAQMQGYLQDDLWLDLAREANAKSKRLLDGLTGVAEIAGTPQVNMIFAKLPRKLHAKAFAAGAYYYCMDDVESGDQDQPVMARYVCDWSISEDQIDRYLEIVTG</sequence>
<comment type="cofactor">
    <cofactor evidence="1">
        <name>pyridoxal 5'-phosphate</name>
        <dbReference type="ChEBI" id="CHEBI:597326"/>
    </cofactor>
</comment>
<dbReference type="Proteomes" id="UP000243106">
    <property type="component" value="Unassembled WGS sequence"/>
</dbReference>
<evidence type="ECO:0000313" key="6">
    <source>
        <dbReference type="EMBL" id="SFQ00063.1"/>
    </source>
</evidence>
<dbReference type="Gene3D" id="3.40.640.10">
    <property type="entry name" value="Type I PLP-dependent aspartate aminotransferase-like (Major domain)"/>
    <property type="match status" value="1"/>
</dbReference>
<dbReference type="PANTHER" id="PTHR48097">
    <property type="entry name" value="L-THREONINE ALDOLASE-RELATED"/>
    <property type="match status" value="1"/>
</dbReference>
<evidence type="ECO:0000256" key="3">
    <source>
        <dbReference type="ARBA" id="ARBA00011881"/>
    </source>
</evidence>
<accession>A0A1I5UXV7</accession>
<dbReference type="SUPFAM" id="SSF53383">
    <property type="entry name" value="PLP-dependent transferases"/>
    <property type="match status" value="1"/>
</dbReference>
<evidence type="ECO:0000256" key="2">
    <source>
        <dbReference type="ARBA" id="ARBA00006966"/>
    </source>
</evidence>
<dbReference type="Gene3D" id="3.90.1150.10">
    <property type="entry name" value="Aspartate Aminotransferase, domain 1"/>
    <property type="match status" value="1"/>
</dbReference>
<dbReference type="InterPro" id="IPR015422">
    <property type="entry name" value="PyrdxlP-dep_Trfase_small"/>
</dbReference>
<dbReference type="GO" id="GO:0016829">
    <property type="term" value="F:lyase activity"/>
    <property type="evidence" value="ECO:0007669"/>
    <property type="project" value="InterPro"/>
</dbReference>
<keyword evidence="7" id="KW-1185">Reference proteome</keyword>
<proteinExistence type="inferred from homology"/>
<feature type="domain" description="Aromatic amino acid beta-eliminating lyase/threonine aldolase" evidence="5">
    <location>
        <begin position="3"/>
        <end position="287"/>
    </location>
</feature>
<protein>
    <submittedName>
        <fullName evidence="6">L-threonine aldolase</fullName>
    </submittedName>
</protein>
<dbReference type="GO" id="GO:0006520">
    <property type="term" value="P:amino acid metabolic process"/>
    <property type="evidence" value="ECO:0007669"/>
    <property type="project" value="InterPro"/>
</dbReference>
<organism evidence="6 7">
    <name type="scientific">Roseivivax halotolerans</name>
    <dbReference type="NCBI Taxonomy" id="93684"/>
    <lineage>
        <taxon>Bacteria</taxon>
        <taxon>Pseudomonadati</taxon>
        <taxon>Pseudomonadota</taxon>
        <taxon>Alphaproteobacteria</taxon>
        <taxon>Rhodobacterales</taxon>
        <taxon>Roseobacteraceae</taxon>
        <taxon>Roseivivax</taxon>
    </lineage>
</organism>
<dbReference type="PANTHER" id="PTHR48097:SF5">
    <property type="entry name" value="LOW SPECIFICITY L-THREONINE ALDOLASE"/>
    <property type="match status" value="1"/>
</dbReference>
<evidence type="ECO:0000256" key="1">
    <source>
        <dbReference type="ARBA" id="ARBA00001933"/>
    </source>
</evidence>